<evidence type="ECO:0000256" key="1">
    <source>
        <dbReference type="SAM" id="MobiDB-lite"/>
    </source>
</evidence>
<keyword evidence="3" id="KW-1185">Reference proteome</keyword>
<feature type="region of interest" description="Disordered" evidence="1">
    <location>
        <begin position="1"/>
        <end position="94"/>
    </location>
</feature>
<feature type="compositionally biased region" description="Polar residues" evidence="1">
    <location>
        <begin position="1"/>
        <end position="20"/>
    </location>
</feature>
<organism evidence="2 3">
    <name type="scientific">Novymonas esmeraldas</name>
    <dbReference type="NCBI Taxonomy" id="1808958"/>
    <lineage>
        <taxon>Eukaryota</taxon>
        <taxon>Discoba</taxon>
        <taxon>Euglenozoa</taxon>
        <taxon>Kinetoplastea</taxon>
        <taxon>Metakinetoplastina</taxon>
        <taxon>Trypanosomatida</taxon>
        <taxon>Trypanosomatidae</taxon>
        <taxon>Novymonas</taxon>
    </lineage>
</organism>
<name>A0AAW0F7J5_9TRYP</name>
<reference evidence="2 3" key="1">
    <citation type="journal article" date="2021" name="MBio">
        <title>A New Model Trypanosomatid, Novymonas esmeraldas: Genomic Perception of Its 'Candidatus Pandoraea novymonadis' Endosymbiont.</title>
        <authorList>
            <person name="Zakharova A."/>
            <person name="Saura A."/>
            <person name="Butenko A."/>
            <person name="Podesvova L."/>
            <person name="Warmusova S."/>
            <person name="Kostygov A.Y."/>
            <person name="Nenarokova A."/>
            <person name="Lukes J."/>
            <person name="Opperdoes F.R."/>
            <person name="Yurchenko V."/>
        </authorList>
    </citation>
    <scope>NUCLEOTIDE SEQUENCE [LARGE SCALE GENOMIC DNA]</scope>
    <source>
        <strain evidence="2 3">E262AT.01</strain>
    </source>
</reference>
<evidence type="ECO:0000313" key="2">
    <source>
        <dbReference type="EMBL" id="KAK7201576.1"/>
    </source>
</evidence>
<feature type="compositionally biased region" description="Polar residues" evidence="1">
    <location>
        <begin position="470"/>
        <end position="481"/>
    </location>
</feature>
<feature type="compositionally biased region" description="Polar residues" evidence="1">
    <location>
        <begin position="77"/>
        <end position="93"/>
    </location>
</feature>
<feature type="region of interest" description="Disordered" evidence="1">
    <location>
        <begin position="315"/>
        <end position="481"/>
    </location>
</feature>
<proteinExistence type="predicted"/>
<dbReference type="Proteomes" id="UP001430356">
    <property type="component" value="Unassembled WGS sequence"/>
</dbReference>
<protein>
    <submittedName>
        <fullName evidence="2">Flagellum targeting protein kharon1</fullName>
    </submittedName>
</protein>
<feature type="compositionally biased region" description="Low complexity" evidence="1">
    <location>
        <begin position="365"/>
        <end position="387"/>
    </location>
</feature>
<dbReference type="EMBL" id="JAECZO010000017">
    <property type="protein sequence ID" value="KAK7201576.1"/>
    <property type="molecule type" value="Genomic_DNA"/>
</dbReference>
<feature type="compositionally biased region" description="Basic and acidic residues" evidence="1">
    <location>
        <begin position="209"/>
        <end position="218"/>
    </location>
</feature>
<comment type="caution">
    <text evidence="2">The sequence shown here is derived from an EMBL/GenBank/DDBJ whole genome shotgun (WGS) entry which is preliminary data.</text>
</comment>
<evidence type="ECO:0000313" key="3">
    <source>
        <dbReference type="Proteomes" id="UP001430356"/>
    </source>
</evidence>
<accession>A0AAW0F7J5</accession>
<sequence length="481" mass="52603">MTQDSSAPAQSEPRYQSPSQRARKDRSGENAARAILGLAPVQEDAEVRPTPGRHHGTAPRNNFSSPTEFLAGPRQPPRQQSGIRRNPNANRDTVGNMLTDEYFMIHNPSNSLPIRGAPLKSADPRGSVSADAGAWYGAAAKRGEGAARQKHARNQASKNAGVSGATAPIRYRDGLTYNCIVTAPEQEWHSGVKITQPQGGMDAPYFEDTDPRPPREEPAVTGKRHVRPPYKDAKLFGQAPPLRPDEEDFHNELPPCRKTANKANESVDVLNLHCYSADELSEKPQSYKQLGPRHFVAPDMPPKKPALIRQIHTTAKNEHDVLGTGRWGVPEKEHPHGVARGSCRPPRDTANLFRGGIAPPEDKSSSQSGRAPRSSSNQSRPSRQVQPFRSNSRSGSPKKRPDPVFNDADRPRKLLNKKNAGSPNMLRYYDPAVDQAPEAAAKRPIPRSNLECKLDDSNTPLPGGKGRGEFSNNGRSTIALL</sequence>
<feature type="region of interest" description="Disordered" evidence="1">
    <location>
        <begin position="207"/>
        <end position="257"/>
    </location>
</feature>
<gene>
    <name evidence="2" type="ORF">NESM_000222000</name>
</gene>
<dbReference type="AlphaFoldDB" id="A0AAW0F7J5"/>
<feature type="compositionally biased region" description="Basic and acidic residues" evidence="1">
    <location>
        <begin position="399"/>
        <end position="412"/>
    </location>
</feature>